<dbReference type="OrthoDB" id="9767366at2"/>
<dbReference type="Proteomes" id="UP000182836">
    <property type="component" value="Unassembled WGS sequence"/>
</dbReference>
<accession>A0A0D1XZK3</accession>
<reference evidence="2 4" key="1">
    <citation type="submission" date="2015-07" db="EMBL/GenBank/DDBJ databases">
        <title>Fjat-14205 dsm 2895.</title>
        <authorList>
            <person name="Liu B."/>
            <person name="Wang J."/>
            <person name="Zhu Y."/>
            <person name="Liu G."/>
            <person name="Chen Q."/>
            <person name="Chen Z."/>
            <person name="Lan J."/>
            <person name="Che J."/>
            <person name="Ge C."/>
            <person name="Shi H."/>
            <person name="Pan Z."/>
            <person name="Liu X."/>
        </authorList>
    </citation>
    <scope>NUCLEOTIDE SEQUENCE [LARGE SCALE GENOMIC DNA]</scope>
    <source>
        <strain evidence="2 4">DSM 2895</strain>
    </source>
</reference>
<sequence>MSFEADLLVTHANILTLNGKGERAGSVAVKNGKIAAVWDTPEPPRHEVSSTAKTQVLNMKGATVLPGFIDTHNHILMYAQMRTQVDCRPSVSPTIADIQRRIKERTEQTVQSDWIIGYGYDDTMLEEQRHPTRADLDVVAPFHPVLIRHISGHLAVVNSFALRLAEIDDSISDPPGGHFGRDRAGKLNGVLYEPGAMNLVGSKIPHMSNEELVSLMGQAAVDYVSQGITTNTDAAVGFMPGVDEMEIHLQAALSGANPMRARLMIMHHLLRPEGRFGSMLAQEVNESLREWSDGKVCLDSAKLFQDGSIQGLTGALRRPYHTHPDIYGDLIHDQEIFNAEVLDLHKRGYRIAIHGNGDRAIGSILDAYENALRVHPRSNHRHRIEHAQTATPEDLDRMQALGVAPSFFINHVYYWGDRHKRLFLGPERAARISPIRDAIQRDLLFTVHSDCPITPISPLFSVWAAVNRVTSSGEILGPEQRCDVETALRSMISYGAALNFEEQVAGTIEPGKQADFAVLEADPTAISEMEIKEIPVLATLIDGKVVYQKDASVLY</sequence>
<dbReference type="PANTHER" id="PTHR22642:SF2">
    <property type="entry name" value="PROTEIN LONG AFTER FAR-RED 3"/>
    <property type="match status" value="1"/>
</dbReference>
<dbReference type="Proteomes" id="UP000037269">
    <property type="component" value="Unassembled WGS sequence"/>
</dbReference>
<gene>
    <name evidence="2" type="ORF">AF333_03200</name>
    <name evidence="3" type="ORF">SAMN04487909_104210</name>
</gene>
<dbReference type="RefSeq" id="WP_043067689.1">
    <property type="nucleotide sequence ID" value="NZ_BJOA01000134.1"/>
</dbReference>
<dbReference type="Gene3D" id="3.10.310.70">
    <property type="match status" value="1"/>
</dbReference>
<keyword evidence="4" id="KW-1185">Reference proteome</keyword>
<dbReference type="STRING" id="47500.AF333_03200"/>
<dbReference type="EMBL" id="LGUG01000004">
    <property type="protein sequence ID" value="KON94646.1"/>
    <property type="molecule type" value="Genomic_DNA"/>
</dbReference>
<organism evidence="2 4">
    <name type="scientific">Aneurinibacillus migulanus</name>
    <name type="common">Bacillus migulanus</name>
    <dbReference type="NCBI Taxonomy" id="47500"/>
    <lineage>
        <taxon>Bacteria</taxon>
        <taxon>Bacillati</taxon>
        <taxon>Bacillota</taxon>
        <taxon>Bacilli</taxon>
        <taxon>Bacillales</taxon>
        <taxon>Paenibacillaceae</taxon>
        <taxon>Aneurinibacillus group</taxon>
        <taxon>Aneurinibacillus</taxon>
    </lineage>
</organism>
<dbReference type="Pfam" id="PF07969">
    <property type="entry name" value="Amidohydro_3"/>
    <property type="match status" value="1"/>
</dbReference>
<dbReference type="InterPro" id="IPR013108">
    <property type="entry name" value="Amidohydro_3"/>
</dbReference>
<dbReference type="EMBL" id="FNED01000004">
    <property type="protein sequence ID" value="SDI49084.1"/>
    <property type="molecule type" value="Genomic_DNA"/>
</dbReference>
<dbReference type="InterPro" id="IPR032466">
    <property type="entry name" value="Metal_Hydrolase"/>
</dbReference>
<protein>
    <recommendedName>
        <fullName evidence="1">Amidohydrolase 3 domain-containing protein</fullName>
    </recommendedName>
</protein>
<evidence type="ECO:0000259" key="1">
    <source>
        <dbReference type="Pfam" id="PF07969"/>
    </source>
</evidence>
<evidence type="ECO:0000313" key="3">
    <source>
        <dbReference type="EMBL" id="SDI49084.1"/>
    </source>
</evidence>
<dbReference type="Gene3D" id="3.20.20.140">
    <property type="entry name" value="Metal-dependent hydrolases"/>
    <property type="match status" value="1"/>
</dbReference>
<reference evidence="3 5" key="2">
    <citation type="submission" date="2016-10" db="EMBL/GenBank/DDBJ databases">
        <authorList>
            <person name="de Groot N.N."/>
        </authorList>
    </citation>
    <scope>NUCLEOTIDE SEQUENCE [LARGE SCALE GENOMIC DNA]</scope>
    <source>
        <strain evidence="3 5">DSM 2895</strain>
    </source>
</reference>
<dbReference type="InterPro" id="IPR011059">
    <property type="entry name" value="Metal-dep_hydrolase_composite"/>
</dbReference>
<dbReference type="PATRIC" id="fig|47500.8.peg.3001"/>
<dbReference type="AlphaFoldDB" id="A0A0D1XZK3"/>
<dbReference type="CDD" id="cd01300">
    <property type="entry name" value="YtcJ_like"/>
    <property type="match status" value="1"/>
</dbReference>
<dbReference type="InterPro" id="IPR033932">
    <property type="entry name" value="YtcJ-like"/>
</dbReference>
<dbReference type="GO" id="GO:0016810">
    <property type="term" value="F:hydrolase activity, acting on carbon-nitrogen (but not peptide) bonds"/>
    <property type="evidence" value="ECO:0007669"/>
    <property type="project" value="InterPro"/>
</dbReference>
<feature type="domain" description="Amidohydrolase 3" evidence="1">
    <location>
        <begin position="55"/>
        <end position="547"/>
    </location>
</feature>
<dbReference type="Gene3D" id="2.30.40.10">
    <property type="entry name" value="Urease, subunit C, domain 1"/>
    <property type="match status" value="1"/>
</dbReference>
<evidence type="ECO:0000313" key="5">
    <source>
        <dbReference type="Proteomes" id="UP000182836"/>
    </source>
</evidence>
<dbReference type="GeneID" id="42304216"/>
<dbReference type="SUPFAM" id="SSF51338">
    <property type="entry name" value="Composite domain of metallo-dependent hydrolases"/>
    <property type="match status" value="1"/>
</dbReference>
<evidence type="ECO:0000313" key="2">
    <source>
        <dbReference type="EMBL" id="KON94646.1"/>
    </source>
</evidence>
<proteinExistence type="predicted"/>
<dbReference type="SUPFAM" id="SSF51556">
    <property type="entry name" value="Metallo-dependent hydrolases"/>
    <property type="match status" value="1"/>
</dbReference>
<evidence type="ECO:0000313" key="4">
    <source>
        <dbReference type="Proteomes" id="UP000037269"/>
    </source>
</evidence>
<name>A0A0D1XZK3_ANEMI</name>
<dbReference type="PANTHER" id="PTHR22642">
    <property type="entry name" value="IMIDAZOLONEPROPIONASE"/>
    <property type="match status" value="1"/>
</dbReference>